<protein>
    <recommendedName>
        <fullName evidence="3">Gingipain domain-containing protein</fullName>
    </recommendedName>
</protein>
<sequence length="520" mass="55533">MAGMFSRKAFFSLSALLLALGSGFAERPVLMAADILAVCPPTYRGQLRDWIDHRQRDGLSVSIVENQPDAKSLQAAIQASADPSTRYVLLVGDAPSIGTTCNPLLEIPTTYCATTVTAKYGSTATLSSDMPFGDFDGDGVPEAVVGRFPVKAESELKSLVQRIIRYEQNSDFGLWRGNLQLVGGIGGFGGMIDTAIESVTRTILTGVLPAETRTTVAYASPDHRFFPKAKSFTEAVIENYNRGARFWVYAGHGQVTHLDRVPSNAEGQPVLDCDSVGQLNCGGAASPIALLLACYTGAIDAPEDCFAERMLLADGGPIAVIAGTRVTMPYGNATAALGLIDGVYHQKEARLGDAWLRTLVQMQRETSNDRSATQMMIDSLAALISPAGTDLVDERREHVRLYNLLGDPTLRLHPPEPVDIKVAPGYNPGETITIESTCSIDGELTMTLDRPLGSASGDDDPNETSIASLTQPVTANQTHQCVFVLPTDVSGPLTVRCLVAGEQTWATASASTIVRQPAKQ</sequence>
<dbReference type="InterPro" id="IPR001769">
    <property type="entry name" value="Gingipain"/>
</dbReference>
<dbReference type="Gene3D" id="3.40.50.10390">
    <property type="entry name" value="Gingipain r, domain 1"/>
    <property type="match status" value="1"/>
</dbReference>
<keyword evidence="1 2" id="KW-0732">Signal</keyword>
<dbReference type="SUPFAM" id="SSF52129">
    <property type="entry name" value="Caspase-like"/>
    <property type="match status" value="1"/>
</dbReference>
<organism evidence="4 5">
    <name type="scientific">Novipirellula caenicola</name>
    <dbReference type="NCBI Taxonomy" id="1536901"/>
    <lineage>
        <taxon>Bacteria</taxon>
        <taxon>Pseudomonadati</taxon>
        <taxon>Planctomycetota</taxon>
        <taxon>Planctomycetia</taxon>
        <taxon>Pirellulales</taxon>
        <taxon>Pirellulaceae</taxon>
        <taxon>Novipirellula</taxon>
    </lineage>
</organism>
<dbReference type="EMBL" id="BAABRO010000004">
    <property type="protein sequence ID" value="GAA5506886.1"/>
    <property type="molecule type" value="Genomic_DNA"/>
</dbReference>
<dbReference type="Gene3D" id="3.40.50.1460">
    <property type="match status" value="1"/>
</dbReference>
<evidence type="ECO:0000259" key="3">
    <source>
        <dbReference type="Pfam" id="PF01364"/>
    </source>
</evidence>
<dbReference type="Proteomes" id="UP001416858">
    <property type="component" value="Unassembled WGS sequence"/>
</dbReference>
<proteinExistence type="predicted"/>
<reference evidence="4 5" key="1">
    <citation type="submission" date="2024-02" db="EMBL/GenBank/DDBJ databases">
        <title>Rhodopirellula caenicola NBRC 110016.</title>
        <authorList>
            <person name="Ichikawa N."/>
            <person name="Katano-Makiyama Y."/>
            <person name="Hidaka K."/>
        </authorList>
    </citation>
    <scope>NUCLEOTIDE SEQUENCE [LARGE SCALE GENOMIC DNA]</scope>
    <source>
        <strain evidence="4 5">NBRC 110016</strain>
    </source>
</reference>
<comment type="caution">
    <text evidence="4">The sequence shown here is derived from an EMBL/GenBank/DDBJ whole genome shotgun (WGS) entry which is preliminary data.</text>
</comment>
<dbReference type="Pfam" id="PF01364">
    <property type="entry name" value="Peptidase_C25"/>
    <property type="match status" value="1"/>
</dbReference>
<evidence type="ECO:0000256" key="1">
    <source>
        <dbReference type="ARBA" id="ARBA00022729"/>
    </source>
</evidence>
<evidence type="ECO:0000256" key="2">
    <source>
        <dbReference type="SAM" id="SignalP"/>
    </source>
</evidence>
<feature type="domain" description="Gingipain" evidence="3">
    <location>
        <begin position="36"/>
        <end position="412"/>
    </location>
</feature>
<dbReference type="InterPro" id="IPR029030">
    <property type="entry name" value="Caspase-like_dom_sf"/>
</dbReference>
<gene>
    <name evidence="4" type="ORF">Rcae01_02339</name>
</gene>
<dbReference type="InterPro" id="IPR029031">
    <property type="entry name" value="Gingipain_N_sf"/>
</dbReference>
<evidence type="ECO:0000313" key="4">
    <source>
        <dbReference type="EMBL" id="GAA5506886.1"/>
    </source>
</evidence>
<accession>A0ABP9VQE3</accession>
<evidence type="ECO:0000313" key="5">
    <source>
        <dbReference type="Proteomes" id="UP001416858"/>
    </source>
</evidence>
<feature type="chain" id="PRO_5046612027" description="Gingipain domain-containing protein" evidence="2">
    <location>
        <begin position="28"/>
        <end position="520"/>
    </location>
</feature>
<feature type="signal peptide" evidence="2">
    <location>
        <begin position="1"/>
        <end position="27"/>
    </location>
</feature>
<name>A0ABP9VQE3_9BACT</name>
<keyword evidence="5" id="KW-1185">Reference proteome</keyword>